<dbReference type="Proteomes" id="UP000589373">
    <property type="component" value="Unassembled WGS sequence"/>
</dbReference>
<gene>
    <name evidence="1" type="ORF">GX662_01740</name>
</gene>
<reference evidence="1 2" key="1">
    <citation type="journal article" date="2020" name="Biotechnol. Biofuels">
        <title>New insights from the biogas microbiome by comprehensive genome-resolved metagenomics of nearly 1600 species originating from multiple anaerobic digesters.</title>
        <authorList>
            <person name="Campanaro S."/>
            <person name="Treu L."/>
            <person name="Rodriguez-R L.M."/>
            <person name="Kovalovszki A."/>
            <person name="Ziels R.M."/>
            <person name="Maus I."/>
            <person name="Zhu X."/>
            <person name="Kougias P.G."/>
            <person name="Basile A."/>
            <person name="Luo G."/>
            <person name="Schluter A."/>
            <person name="Konstantinidis K.T."/>
            <person name="Angelidaki I."/>
        </authorList>
    </citation>
    <scope>NUCLEOTIDE SEQUENCE [LARGE SCALE GENOMIC DNA]</scope>
    <source>
        <strain evidence="1">AS07pgkLD_105</strain>
    </source>
</reference>
<comment type="caution">
    <text evidence="1">The sequence shown here is derived from an EMBL/GenBank/DDBJ whole genome shotgun (WGS) entry which is preliminary data.</text>
</comment>
<evidence type="ECO:0000313" key="2">
    <source>
        <dbReference type="Proteomes" id="UP000589373"/>
    </source>
</evidence>
<name>A0A847D1J7_9LACT</name>
<dbReference type="RefSeq" id="WP_276641636.1">
    <property type="nucleotide sequence ID" value="NZ_JAAZCD010000039.1"/>
</dbReference>
<proteinExistence type="predicted"/>
<dbReference type="EMBL" id="JAAZCD010000039">
    <property type="protein sequence ID" value="NLD30972.1"/>
    <property type="molecule type" value="Genomic_DNA"/>
</dbReference>
<sequence length="280" mass="33377">MDRLFQNLNRSIAAEKAFKEFKDEIQKPNSENPYDIAEVDRRFRAFIFEWKLFMEHWRNYIYNLDSAKHGMQYVKDYIKLYKDTKSEVYQEADFMVAHVIRNYISHANDAVDSSHIGGENKFWIHKASLLRFLDDSIAKERNSRTKSNLQSQKLFIVQCDEKIDLKTVTEKTMKCLERIQEPLMNYQIDRDIINSCKVLLDAKEKTDEMGIDADVWEIWKLASDKSWMGRKVDIVTLQAHMEHYDIVFQYGRIRLNWVGYTAIASYLVHLWKKFQEGMTK</sequence>
<accession>A0A847D1J7</accession>
<evidence type="ECO:0000313" key="1">
    <source>
        <dbReference type="EMBL" id="NLD30972.1"/>
    </source>
</evidence>
<dbReference type="AlphaFoldDB" id="A0A847D1J7"/>
<organism evidence="1 2">
    <name type="scientific">Trichococcus flocculiformis</name>
    <dbReference type="NCBI Taxonomy" id="82803"/>
    <lineage>
        <taxon>Bacteria</taxon>
        <taxon>Bacillati</taxon>
        <taxon>Bacillota</taxon>
        <taxon>Bacilli</taxon>
        <taxon>Lactobacillales</taxon>
        <taxon>Carnobacteriaceae</taxon>
        <taxon>Trichococcus</taxon>
    </lineage>
</organism>
<protein>
    <submittedName>
        <fullName evidence="1">Uncharacterized protein</fullName>
    </submittedName>
</protein>